<evidence type="ECO:0000256" key="1">
    <source>
        <dbReference type="SAM" id="MobiDB-lite"/>
    </source>
</evidence>
<protein>
    <submittedName>
        <fullName evidence="2">Uncharacterized protein</fullName>
    </submittedName>
</protein>
<organism evidence="2 3">
    <name type="scientific">Rhodopirellula islandica</name>
    <dbReference type="NCBI Taxonomy" id="595434"/>
    <lineage>
        <taxon>Bacteria</taxon>
        <taxon>Pseudomonadati</taxon>
        <taxon>Planctomycetota</taxon>
        <taxon>Planctomycetia</taxon>
        <taxon>Pirellulales</taxon>
        <taxon>Pirellulaceae</taxon>
        <taxon>Rhodopirellula</taxon>
    </lineage>
</organism>
<evidence type="ECO:0000313" key="2">
    <source>
        <dbReference type="EMBL" id="KLU07154.1"/>
    </source>
</evidence>
<dbReference type="EMBL" id="LECT01000007">
    <property type="protein sequence ID" value="KLU07154.1"/>
    <property type="molecule type" value="Genomic_DNA"/>
</dbReference>
<keyword evidence="3" id="KW-1185">Reference proteome</keyword>
<sequence>MSTWSDCAGNKTINEAFRHTDRQQSDIRRHKPDQRLNCQTPAS</sequence>
<gene>
    <name evidence="2" type="ORF">RISK_000955</name>
</gene>
<comment type="caution">
    <text evidence="2">The sequence shown here is derived from an EMBL/GenBank/DDBJ whole genome shotgun (WGS) entry which is preliminary data.</text>
</comment>
<proteinExistence type="predicted"/>
<feature type="region of interest" description="Disordered" evidence="1">
    <location>
        <begin position="15"/>
        <end position="43"/>
    </location>
</feature>
<accession>A0A0J1ENT3</accession>
<feature type="compositionally biased region" description="Basic and acidic residues" evidence="1">
    <location>
        <begin position="16"/>
        <end position="27"/>
    </location>
</feature>
<dbReference type="AlphaFoldDB" id="A0A0J1ENT3"/>
<name>A0A0J1ENT3_RHOIS</name>
<dbReference type="Proteomes" id="UP000036367">
    <property type="component" value="Unassembled WGS sequence"/>
</dbReference>
<evidence type="ECO:0000313" key="3">
    <source>
        <dbReference type="Proteomes" id="UP000036367"/>
    </source>
</evidence>
<reference evidence="2" key="1">
    <citation type="submission" date="2015-05" db="EMBL/GenBank/DDBJ databases">
        <title>Permanent draft genome of Rhodopirellula islandicus K833.</title>
        <authorList>
            <person name="Kizina J."/>
            <person name="Richter M."/>
            <person name="Glockner F.O."/>
            <person name="Harder J."/>
        </authorList>
    </citation>
    <scope>NUCLEOTIDE SEQUENCE [LARGE SCALE GENOMIC DNA]</scope>
    <source>
        <strain evidence="2">K833</strain>
    </source>
</reference>